<comment type="similarity">
    <text evidence="1 4">Belongs to the eukaryotic ribosomal protein eL13 family.</text>
</comment>
<reference evidence="6" key="1">
    <citation type="submission" date="2023-07" db="EMBL/GenBank/DDBJ databases">
        <title>Chromosome-level genome assembly of Artemia franciscana.</title>
        <authorList>
            <person name="Jo E."/>
        </authorList>
    </citation>
    <scope>NUCLEOTIDE SEQUENCE</scope>
    <source>
        <tissue evidence="6">Whole body</tissue>
    </source>
</reference>
<dbReference type="GO" id="GO:0022625">
    <property type="term" value="C:cytosolic large ribosomal subunit"/>
    <property type="evidence" value="ECO:0007669"/>
    <property type="project" value="TreeGrafter"/>
</dbReference>
<evidence type="ECO:0000256" key="2">
    <source>
        <dbReference type="ARBA" id="ARBA00022980"/>
    </source>
</evidence>
<organism evidence="6 7">
    <name type="scientific">Artemia franciscana</name>
    <name type="common">Brine shrimp</name>
    <name type="synonym">Artemia sanfranciscana</name>
    <dbReference type="NCBI Taxonomy" id="6661"/>
    <lineage>
        <taxon>Eukaryota</taxon>
        <taxon>Metazoa</taxon>
        <taxon>Ecdysozoa</taxon>
        <taxon>Arthropoda</taxon>
        <taxon>Crustacea</taxon>
        <taxon>Branchiopoda</taxon>
        <taxon>Anostraca</taxon>
        <taxon>Artemiidae</taxon>
        <taxon>Artemia</taxon>
    </lineage>
</organism>
<evidence type="ECO:0000256" key="1">
    <source>
        <dbReference type="ARBA" id="ARBA00005640"/>
    </source>
</evidence>
<dbReference type="HAMAP" id="MF_00499">
    <property type="entry name" value="Ribosomal_eL13"/>
    <property type="match status" value="1"/>
</dbReference>
<evidence type="ECO:0000256" key="5">
    <source>
        <dbReference type="SAM" id="MobiDB-lite"/>
    </source>
</evidence>
<proteinExistence type="inferred from homology"/>
<dbReference type="PANTHER" id="PTHR11722">
    <property type="entry name" value="60S RIBOSOMAL PROTEIN L13"/>
    <property type="match status" value="1"/>
</dbReference>
<dbReference type="Pfam" id="PF01294">
    <property type="entry name" value="Ribosomal_L13e"/>
    <property type="match status" value="1"/>
</dbReference>
<dbReference type="PANTHER" id="PTHR11722:SF0">
    <property type="entry name" value="LARGE RIBOSOMAL SUBUNIT PROTEIN EL13"/>
    <property type="match status" value="1"/>
</dbReference>
<dbReference type="InterPro" id="IPR001380">
    <property type="entry name" value="Ribosomal_eL13"/>
</dbReference>
<gene>
    <name evidence="6" type="ORF">QYM36_001792</name>
</gene>
<feature type="compositionally biased region" description="Basic and acidic residues" evidence="5">
    <location>
        <begin position="199"/>
        <end position="222"/>
    </location>
</feature>
<dbReference type="AlphaFoldDB" id="A0AA88I3C6"/>
<dbReference type="EMBL" id="JAVRJZ010000004">
    <property type="protein sequence ID" value="KAK2723237.1"/>
    <property type="molecule type" value="Genomic_DNA"/>
</dbReference>
<comment type="caution">
    <text evidence="6">The sequence shown here is derived from an EMBL/GenBank/DDBJ whole genome shotgun (WGS) entry which is preliminary data.</text>
</comment>
<accession>A0AA88I3C6</accession>
<name>A0AA88I3C6_ARTSF</name>
<dbReference type="Proteomes" id="UP001187531">
    <property type="component" value="Unassembled WGS sequence"/>
</dbReference>
<dbReference type="InterPro" id="IPR018256">
    <property type="entry name" value="Ribosomal_eL13_CS"/>
</dbReference>
<dbReference type="GO" id="GO:0006412">
    <property type="term" value="P:translation"/>
    <property type="evidence" value="ECO:0007669"/>
    <property type="project" value="InterPro"/>
</dbReference>
<dbReference type="EMBL" id="JAVRJZ010000004">
    <property type="protein sequence ID" value="KAK2723235.1"/>
    <property type="molecule type" value="Genomic_DNA"/>
</dbReference>
<evidence type="ECO:0000256" key="4">
    <source>
        <dbReference type="RuleBase" id="RU000572"/>
    </source>
</evidence>
<dbReference type="Gene3D" id="1.20.5.110">
    <property type="match status" value="1"/>
</dbReference>
<evidence type="ECO:0000313" key="6">
    <source>
        <dbReference type="EMBL" id="KAK2723235.1"/>
    </source>
</evidence>
<evidence type="ECO:0000256" key="3">
    <source>
        <dbReference type="ARBA" id="ARBA00023274"/>
    </source>
</evidence>
<keyword evidence="3 4" id="KW-0687">Ribonucleoprotein</keyword>
<protein>
    <recommendedName>
        <fullName evidence="4">60S ribosomal protein L13</fullName>
    </recommendedName>
</protein>
<keyword evidence="7" id="KW-1185">Reference proteome</keyword>
<dbReference type="PROSITE" id="PS01104">
    <property type="entry name" value="RIBOSOMAL_L13E"/>
    <property type="match status" value="1"/>
</dbReference>
<dbReference type="EMBL" id="JAVRJZ010000004">
    <property type="protein sequence ID" value="KAK2723236.1"/>
    <property type="molecule type" value="Genomic_DNA"/>
</dbReference>
<evidence type="ECO:0000313" key="7">
    <source>
        <dbReference type="Proteomes" id="UP001187531"/>
    </source>
</evidence>
<feature type="region of interest" description="Disordered" evidence="5">
    <location>
        <begin position="193"/>
        <end position="222"/>
    </location>
</feature>
<sequence length="222" mass="25595">MGKGNNMIPNGHFHKDWDTRVKTWFNQPAKKLKRKARRVEKAKRIFPRPAAGPIRPVVRCPTFRYNIRVRAGRGFTLEELKRAGISKNFAKTIGIAVDHRRRNKSVESLQVNVKRLKEYRSRLILFPRSSKKVQKGEATEEEIKMASQLQGDVMPIRQPKGRMDKPRVVTEEDMKFSPFHVLRQARAAARLHGIRQKRAKEAAEDPESAKAAKEKALKAKKK</sequence>
<keyword evidence="2 4" id="KW-0689">Ribosomal protein</keyword>
<dbReference type="GO" id="GO:0003723">
    <property type="term" value="F:RNA binding"/>
    <property type="evidence" value="ECO:0007669"/>
    <property type="project" value="TreeGrafter"/>
</dbReference>
<dbReference type="GO" id="GO:0003735">
    <property type="term" value="F:structural constituent of ribosome"/>
    <property type="evidence" value="ECO:0007669"/>
    <property type="project" value="InterPro"/>
</dbReference>